<comment type="caution">
    <text evidence="2">The sequence shown here is derived from an EMBL/GenBank/DDBJ whole genome shotgun (WGS) entry which is preliminary data.</text>
</comment>
<keyword evidence="1" id="KW-0472">Membrane</keyword>
<protein>
    <submittedName>
        <fullName evidence="2">Uncharacterized protein</fullName>
    </submittedName>
</protein>
<dbReference type="Proteomes" id="UP000280842">
    <property type="component" value="Unassembled WGS sequence"/>
</dbReference>
<proteinExistence type="predicted"/>
<keyword evidence="1" id="KW-0812">Transmembrane</keyword>
<dbReference type="AlphaFoldDB" id="A0A3M0BLY3"/>
<accession>A0A3M0BLY3</accession>
<dbReference type="EMBL" id="REFO01000011">
    <property type="protein sequence ID" value="RMA97289.1"/>
    <property type="molecule type" value="Genomic_DNA"/>
</dbReference>
<sequence>MLSKLKAIALGLIIGLILSILTSYIYMKFNKFGDYTQIIITGFYTFIPFIFLAKENIKFRKTVFFIISLIIFMPLLVGNINELQRISILLYAIFLSIIFCRTKKRAKGVV</sequence>
<keyword evidence="3" id="KW-1185">Reference proteome</keyword>
<evidence type="ECO:0000313" key="3">
    <source>
        <dbReference type="Proteomes" id="UP000280842"/>
    </source>
</evidence>
<feature type="transmembrane region" description="Helical" evidence="1">
    <location>
        <begin position="63"/>
        <end position="80"/>
    </location>
</feature>
<feature type="transmembrane region" description="Helical" evidence="1">
    <location>
        <begin position="32"/>
        <end position="51"/>
    </location>
</feature>
<evidence type="ECO:0000256" key="1">
    <source>
        <dbReference type="SAM" id="Phobius"/>
    </source>
</evidence>
<reference evidence="2 3" key="1">
    <citation type="submission" date="2018-10" db="EMBL/GenBank/DDBJ databases">
        <title>Genomic Encyclopedia of Archaeal and Bacterial Type Strains, Phase II (KMG-II): from individual species to whole genera.</title>
        <authorList>
            <person name="Goeker M."/>
        </authorList>
    </citation>
    <scope>NUCLEOTIDE SEQUENCE [LARGE SCALE GENOMIC DNA]</scope>
    <source>
        <strain evidence="2 3">VM1</strain>
    </source>
</reference>
<keyword evidence="1" id="KW-1133">Transmembrane helix</keyword>
<gene>
    <name evidence="2" type="ORF">CLV39_0947</name>
</gene>
<evidence type="ECO:0000313" key="2">
    <source>
        <dbReference type="EMBL" id="RMA97289.1"/>
    </source>
</evidence>
<name>A0A3M0BLY3_9AQUI</name>
<feature type="transmembrane region" description="Helical" evidence="1">
    <location>
        <begin position="86"/>
        <end position="102"/>
    </location>
</feature>
<feature type="transmembrane region" description="Helical" evidence="1">
    <location>
        <begin position="7"/>
        <end position="26"/>
    </location>
</feature>
<organism evidence="2 3">
    <name type="scientific">Hydrogenothermus marinus</name>
    <dbReference type="NCBI Taxonomy" id="133270"/>
    <lineage>
        <taxon>Bacteria</taxon>
        <taxon>Pseudomonadati</taxon>
        <taxon>Aquificota</taxon>
        <taxon>Aquificia</taxon>
        <taxon>Aquificales</taxon>
        <taxon>Hydrogenothermaceae</taxon>
        <taxon>Hydrogenothermus</taxon>
    </lineage>
</organism>
<dbReference type="RefSeq" id="WP_121923073.1">
    <property type="nucleotide sequence ID" value="NZ_REFO01000011.1"/>
</dbReference>